<sequence length="475" mass="54439">MVKCCVTECRGNYGVTRFKMNSIMQVLFKRACIHLVQLSHLRVQSSLQGKKYLTSVHLEDIVESLSSETSAGFQQKLIDLDNHNKYWPFELTGQKSLASLVHKLYCENRHSDISLITRKLNSISYDIWGGLATTILYSAIDQKKWKETFLLFESMRDKGQLKHVRLYKRLIVELVEDDKVSDALKYFNELSGLESQLTRLKSSDVLMLISIIKAACRSKTQISSLLIESLLVYLETKDGRLLYGVILELLQYFRSSVNHFVKQAEFSNNTCLNCSCKLVDKPNYEVVCNMIINSVKRTHDLDLIDEMIESNNGFHIIIDSGNVLFHGKGKTQRILSNSLKYILLDVKKKFDKDDILLVFPTNYSGYDDLSYFQELSSKVSCFVPKVTHDDQLILYAAAKSELKKKLVCMVSNDNFTDHTHLAASHINNWIRFLHDKLNPFNLNGSLENKTSMPSVILTKTNIHLFDGSSLWCINK</sequence>
<gene>
    <name evidence="2" type="primary">LOC101239361</name>
</gene>
<dbReference type="RefSeq" id="XP_065670168.1">
    <property type="nucleotide sequence ID" value="XM_065814096.1"/>
</dbReference>
<proteinExistence type="predicted"/>
<dbReference type="Gene3D" id="3.40.50.11980">
    <property type="match status" value="1"/>
</dbReference>
<protein>
    <submittedName>
        <fullName evidence="2">Uncharacterized protein LOC101239361 isoform X4</fullName>
    </submittedName>
</protein>
<name>A0ABM4D780_HYDVU</name>
<dbReference type="Proteomes" id="UP001652625">
    <property type="component" value="Chromosome 12"/>
</dbReference>
<keyword evidence="1" id="KW-1185">Reference proteome</keyword>
<evidence type="ECO:0000313" key="2">
    <source>
        <dbReference type="RefSeq" id="XP_065670168.1"/>
    </source>
</evidence>
<dbReference type="GeneID" id="101239361"/>
<accession>A0ABM4D780</accession>
<organism evidence="1 2">
    <name type="scientific">Hydra vulgaris</name>
    <name type="common">Hydra</name>
    <name type="synonym">Hydra attenuata</name>
    <dbReference type="NCBI Taxonomy" id="6087"/>
    <lineage>
        <taxon>Eukaryota</taxon>
        <taxon>Metazoa</taxon>
        <taxon>Cnidaria</taxon>
        <taxon>Hydrozoa</taxon>
        <taxon>Hydroidolina</taxon>
        <taxon>Anthoathecata</taxon>
        <taxon>Aplanulata</taxon>
        <taxon>Hydridae</taxon>
        <taxon>Hydra</taxon>
    </lineage>
</organism>
<evidence type="ECO:0000313" key="1">
    <source>
        <dbReference type="Proteomes" id="UP001652625"/>
    </source>
</evidence>
<reference evidence="2" key="1">
    <citation type="submission" date="2025-08" db="UniProtKB">
        <authorList>
            <consortium name="RefSeq"/>
        </authorList>
    </citation>
    <scope>IDENTIFICATION</scope>
</reference>